<protein>
    <recommendedName>
        <fullName evidence="5 7">U-box domain-containing protein</fullName>
        <ecNumber evidence="5">2.3.2.27</ecNumber>
    </recommendedName>
    <alternativeName>
        <fullName evidence="5">RING-type E3 ubiquitin transferase PUB</fullName>
    </alternativeName>
</protein>
<dbReference type="InterPro" id="IPR058678">
    <property type="entry name" value="ARM_PUB"/>
</dbReference>
<dbReference type="GO" id="GO:0016567">
    <property type="term" value="P:protein ubiquitination"/>
    <property type="evidence" value="ECO:0007669"/>
    <property type="project" value="UniProtKB-UniRule"/>
</dbReference>
<dbReference type="Proteomes" id="UP000325081">
    <property type="component" value="Unassembled WGS sequence"/>
</dbReference>
<dbReference type="Pfam" id="PF25598">
    <property type="entry name" value="ARM_PUB"/>
    <property type="match status" value="1"/>
</dbReference>
<dbReference type="CDD" id="cd16664">
    <property type="entry name" value="RING-Ubox_PUB"/>
    <property type="match status" value="1"/>
</dbReference>
<dbReference type="Gene3D" id="3.30.40.10">
    <property type="entry name" value="Zinc/RING finger domain, C3HC4 (zinc finger)"/>
    <property type="match status" value="1"/>
</dbReference>
<dbReference type="GO" id="GO:0061630">
    <property type="term" value="F:ubiquitin protein ligase activity"/>
    <property type="evidence" value="ECO:0007669"/>
    <property type="project" value="UniProtKB-UniRule"/>
</dbReference>
<organism evidence="8 9">
    <name type="scientific">Striga asiatica</name>
    <name type="common">Asiatic witchweed</name>
    <name type="synonym">Buchnera asiatica</name>
    <dbReference type="NCBI Taxonomy" id="4170"/>
    <lineage>
        <taxon>Eukaryota</taxon>
        <taxon>Viridiplantae</taxon>
        <taxon>Streptophyta</taxon>
        <taxon>Embryophyta</taxon>
        <taxon>Tracheophyta</taxon>
        <taxon>Spermatophyta</taxon>
        <taxon>Magnoliopsida</taxon>
        <taxon>eudicotyledons</taxon>
        <taxon>Gunneridae</taxon>
        <taxon>Pentapetalae</taxon>
        <taxon>asterids</taxon>
        <taxon>lamiids</taxon>
        <taxon>Lamiales</taxon>
        <taxon>Orobanchaceae</taxon>
        <taxon>Buchnereae</taxon>
        <taxon>Striga</taxon>
    </lineage>
</organism>
<comment type="pathway">
    <text evidence="2 5">Protein modification; protein ubiquitination.</text>
</comment>
<dbReference type="FunFam" id="3.30.40.10:FF:000442">
    <property type="entry name" value="RING-type E3 ubiquitin transferase"/>
    <property type="match status" value="1"/>
</dbReference>
<dbReference type="PANTHER" id="PTHR22849:SF61">
    <property type="entry name" value="U-BOX DOMAIN-CONTAINING PROTEIN 21"/>
    <property type="match status" value="1"/>
</dbReference>
<reference evidence="9" key="1">
    <citation type="journal article" date="2019" name="Curr. Biol.">
        <title>Genome Sequence of Striga asiatica Provides Insight into the Evolution of Plant Parasitism.</title>
        <authorList>
            <person name="Yoshida S."/>
            <person name="Kim S."/>
            <person name="Wafula E.K."/>
            <person name="Tanskanen J."/>
            <person name="Kim Y.M."/>
            <person name="Honaas L."/>
            <person name="Yang Z."/>
            <person name="Spallek T."/>
            <person name="Conn C.E."/>
            <person name="Ichihashi Y."/>
            <person name="Cheong K."/>
            <person name="Cui S."/>
            <person name="Der J.P."/>
            <person name="Gundlach H."/>
            <person name="Jiao Y."/>
            <person name="Hori C."/>
            <person name="Ishida J.K."/>
            <person name="Kasahara H."/>
            <person name="Kiba T."/>
            <person name="Kim M.S."/>
            <person name="Koo N."/>
            <person name="Laohavisit A."/>
            <person name="Lee Y.H."/>
            <person name="Lumba S."/>
            <person name="McCourt P."/>
            <person name="Mortimer J.C."/>
            <person name="Mutuku J.M."/>
            <person name="Nomura T."/>
            <person name="Sasaki-Sekimoto Y."/>
            <person name="Seto Y."/>
            <person name="Wang Y."/>
            <person name="Wakatake T."/>
            <person name="Sakakibara H."/>
            <person name="Demura T."/>
            <person name="Yamaguchi S."/>
            <person name="Yoneyama K."/>
            <person name="Manabe R.I."/>
            <person name="Nelson D.C."/>
            <person name="Schulman A.H."/>
            <person name="Timko M.P."/>
            <person name="dePamphilis C.W."/>
            <person name="Choi D."/>
            <person name="Shirasu K."/>
        </authorList>
    </citation>
    <scope>NUCLEOTIDE SEQUENCE [LARGE SCALE GENOMIC DNA]</scope>
    <source>
        <strain evidence="9">cv. UVA1</strain>
    </source>
</reference>
<dbReference type="InterPro" id="IPR016024">
    <property type="entry name" value="ARM-type_fold"/>
</dbReference>
<evidence type="ECO:0000256" key="6">
    <source>
        <dbReference type="SAM" id="MobiDB-lite"/>
    </source>
</evidence>
<dbReference type="InterPro" id="IPR011989">
    <property type="entry name" value="ARM-like"/>
</dbReference>
<dbReference type="Gene3D" id="1.25.10.10">
    <property type="entry name" value="Leucine-rich Repeat Variant"/>
    <property type="match status" value="1"/>
</dbReference>
<dbReference type="InterPro" id="IPR045210">
    <property type="entry name" value="RING-Ubox_PUB"/>
</dbReference>
<dbReference type="SMART" id="SM00504">
    <property type="entry name" value="Ubox"/>
    <property type="match status" value="1"/>
</dbReference>
<dbReference type="EC" id="2.3.2.27" evidence="5"/>
<dbReference type="Pfam" id="PF04564">
    <property type="entry name" value="U-box"/>
    <property type="match status" value="1"/>
</dbReference>
<feature type="compositionally biased region" description="Basic and acidic residues" evidence="6">
    <location>
        <begin position="11"/>
        <end position="21"/>
    </location>
</feature>
<dbReference type="EMBL" id="BKCP01004960">
    <property type="protein sequence ID" value="GER34869.1"/>
    <property type="molecule type" value="Genomic_DNA"/>
</dbReference>
<dbReference type="PROSITE" id="PS51698">
    <property type="entry name" value="U_BOX"/>
    <property type="match status" value="1"/>
</dbReference>
<dbReference type="AlphaFoldDB" id="A0A5A7PQ33"/>
<comment type="catalytic activity">
    <reaction evidence="1 5">
        <text>S-ubiquitinyl-[E2 ubiquitin-conjugating enzyme]-L-cysteine + [acceptor protein]-L-lysine = [E2 ubiquitin-conjugating enzyme]-L-cysteine + N(6)-ubiquitinyl-[acceptor protein]-L-lysine.</text>
        <dbReference type="EC" id="2.3.2.27"/>
    </reaction>
</comment>
<feature type="region of interest" description="Disordered" evidence="6">
    <location>
        <begin position="1"/>
        <end position="21"/>
    </location>
</feature>
<proteinExistence type="predicted"/>
<comment type="function">
    <text evidence="5">Functions as an E3 ubiquitin ligase.</text>
</comment>
<evidence type="ECO:0000313" key="8">
    <source>
        <dbReference type="EMBL" id="GER34869.1"/>
    </source>
</evidence>
<evidence type="ECO:0000313" key="9">
    <source>
        <dbReference type="Proteomes" id="UP000325081"/>
    </source>
</evidence>
<comment type="caution">
    <text evidence="8">The sequence shown here is derived from an EMBL/GenBank/DDBJ whole genome shotgun (WGS) entry which is preliminary data.</text>
</comment>
<keyword evidence="9" id="KW-1185">Reference proteome</keyword>
<evidence type="ECO:0000256" key="3">
    <source>
        <dbReference type="ARBA" id="ARBA00022679"/>
    </source>
</evidence>
<evidence type="ECO:0000259" key="7">
    <source>
        <dbReference type="PROSITE" id="PS51698"/>
    </source>
</evidence>
<name>A0A5A7PQ33_STRAF</name>
<dbReference type="OrthoDB" id="10064100at2759"/>
<evidence type="ECO:0000256" key="2">
    <source>
        <dbReference type="ARBA" id="ARBA00004906"/>
    </source>
</evidence>
<evidence type="ECO:0000256" key="4">
    <source>
        <dbReference type="ARBA" id="ARBA00022786"/>
    </source>
</evidence>
<keyword evidence="4 5" id="KW-0833">Ubl conjugation pathway</keyword>
<dbReference type="SUPFAM" id="SSF57850">
    <property type="entry name" value="RING/U-box"/>
    <property type="match status" value="1"/>
</dbReference>
<feature type="domain" description="U-box" evidence="7">
    <location>
        <begin position="30"/>
        <end position="105"/>
    </location>
</feature>
<dbReference type="UniPathway" id="UPA00143"/>
<evidence type="ECO:0000256" key="5">
    <source>
        <dbReference type="RuleBase" id="RU369093"/>
    </source>
</evidence>
<dbReference type="InterPro" id="IPR013083">
    <property type="entry name" value="Znf_RING/FYVE/PHD"/>
</dbReference>
<evidence type="ECO:0000256" key="1">
    <source>
        <dbReference type="ARBA" id="ARBA00000900"/>
    </source>
</evidence>
<dbReference type="InterPro" id="IPR045185">
    <property type="entry name" value="PUB22/23/24-like"/>
</dbReference>
<gene>
    <name evidence="8" type="ORF">STAS_11111</name>
</gene>
<dbReference type="InterPro" id="IPR003613">
    <property type="entry name" value="Ubox_domain"/>
</dbReference>
<keyword evidence="3 5" id="KW-0808">Transferase</keyword>
<feature type="compositionally biased region" description="Basic residues" evidence="6">
    <location>
        <begin position="1"/>
        <end position="10"/>
    </location>
</feature>
<accession>A0A5A7PQ33</accession>
<dbReference type="SUPFAM" id="SSF48371">
    <property type="entry name" value="ARM repeat"/>
    <property type="match status" value="1"/>
</dbReference>
<sequence length="445" mass="49594">MTFSWRRRRAKPDEPRPEADRNITGMELTTIPVHFLCPISLDLMRDPVTLPTGITYDRESIETWLDSGNRTCPVTNRLLPEIPEPVPNHSIRKLIQDWCVLNRSWGIERIPTPRVPVAPHEVSEICSAIDDSVRCEDAVKCRELVGRIKYLARDSERNRRCMMGNGLGPTVAGAFDSFAARFPIEGDDRLDLLKEILSVLTWTSGSLGEDGASRLKSTVSLRCMARFLRNEDNLSSRQNAMCVLRDLMDLDRDFVRILVGEIEGVEEAVFRIVKVPIGSRATKAGLTVIQRMMTWAVTSSSKFVRMGLIPSVLEIIVDGDKSACEKALGVLDTACGFKEGREIAYENALVIPLLVKKILRVSEVATGFCVSSLWKLLCLGEVKERGLVEAAECGGFQKLLLVLQIGSSGDKEKVTELLKAMNACRGKVECFDSSLGFRYVKRSLD</sequence>
<dbReference type="PANTHER" id="PTHR22849">
    <property type="entry name" value="WDSAM1 PROTEIN"/>
    <property type="match status" value="1"/>
</dbReference>